<dbReference type="Gene3D" id="1.10.630.10">
    <property type="entry name" value="Cytochrome P450"/>
    <property type="match status" value="1"/>
</dbReference>
<reference evidence="7" key="2">
    <citation type="journal article" date="2023" name="Int. J. Mol. Sci.">
        <title>De Novo Assembly and Annotation of 11 Diverse Shrub Willow (Salix) Genomes Reveals Novel Gene Organization in Sex-Linked Regions.</title>
        <authorList>
            <person name="Hyden B."/>
            <person name="Feng K."/>
            <person name="Yates T.B."/>
            <person name="Jawdy S."/>
            <person name="Cereghino C."/>
            <person name="Smart L.B."/>
            <person name="Muchero W."/>
        </authorList>
    </citation>
    <scope>NUCLEOTIDE SEQUENCE</scope>
    <source>
        <tissue evidence="7">Shoot tip</tissue>
    </source>
</reference>
<dbReference type="PROSITE" id="PS00086">
    <property type="entry name" value="CYTOCHROME_P450"/>
    <property type="match status" value="1"/>
</dbReference>
<evidence type="ECO:0000256" key="5">
    <source>
        <dbReference type="ARBA" id="ARBA00023033"/>
    </source>
</evidence>
<dbReference type="PRINTS" id="PR00385">
    <property type="entry name" value="P450"/>
</dbReference>
<evidence type="ECO:0000256" key="2">
    <source>
        <dbReference type="ARBA" id="ARBA00022723"/>
    </source>
</evidence>
<dbReference type="Proteomes" id="UP001141253">
    <property type="component" value="Chromosome 14"/>
</dbReference>
<keyword evidence="8" id="KW-1185">Reference proteome</keyword>
<evidence type="ECO:0000256" key="3">
    <source>
        <dbReference type="ARBA" id="ARBA00023002"/>
    </source>
</evidence>
<proteinExistence type="inferred from homology"/>
<dbReference type="EMBL" id="JAPFFI010000022">
    <property type="protein sequence ID" value="KAJ6328022.1"/>
    <property type="molecule type" value="Genomic_DNA"/>
</dbReference>
<dbReference type="InterPro" id="IPR002401">
    <property type="entry name" value="Cyt_P450_E_grp-I"/>
</dbReference>
<name>A0ABQ9A810_9ROSI</name>
<evidence type="ECO:0000256" key="4">
    <source>
        <dbReference type="ARBA" id="ARBA00023004"/>
    </source>
</evidence>
<keyword evidence="3 6" id="KW-0560">Oxidoreductase</keyword>
<sequence>MLSSIRLEEVKAMICGLFRKQNQLLDMKTVFFELTLNIMMQMIAGKRYYGENVSDAAEAKRFRGIHAETFLLSGQTIIGDYIPWIKSKKMEKRLIECHIKRDSFMQYLIEEQRGKILETDCCVEKKKNLIQVLLSLQQNEPEYYTDDIMKGLMLVLLLAGTDTSSTTMEWALSLLLNHPEVLEKAQIEIDEHVGHDRLMDEADLAHLPYLRSILNETLRMYPPAPMLVPHESSEECLVGGFRIPRGTMLSVNMWAIQNDPKLWPDPRKFRPERFDNPEGARDGFKLMPFGYGRRSCPGEGLALRVVGLALGSLIQCFEWQVGGGKMVDMTEGTGFTIPKARPLEVTCRPRPSMLRHLSEI</sequence>
<dbReference type="PRINTS" id="PR00463">
    <property type="entry name" value="EP450I"/>
</dbReference>
<dbReference type="SUPFAM" id="SSF48264">
    <property type="entry name" value="Cytochrome P450"/>
    <property type="match status" value="1"/>
</dbReference>
<reference evidence="7" key="1">
    <citation type="submission" date="2022-10" db="EMBL/GenBank/DDBJ databases">
        <authorList>
            <person name="Hyden B.L."/>
            <person name="Feng K."/>
            <person name="Yates T."/>
            <person name="Jawdy S."/>
            <person name="Smart L.B."/>
            <person name="Muchero W."/>
        </authorList>
    </citation>
    <scope>NUCLEOTIDE SEQUENCE</scope>
    <source>
        <tissue evidence="7">Shoot tip</tissue>
    </source>
</reference>
<comment type="caution">
    <text evidence="7">The sequence shown here is derived from an EMBL/GenBank/DDBJ whole genome shotgun (WGS) entry which is preliminary data.</text>
</comment>
<accession>A0ABQ9A810</accession>
<keyword evidence="5 6" id="KW-0503">Monooxygenase</keyword>
<evidence type="ECO:0000256" key="6">
    <source>
        <dbReference type="RuleBase" id="RU000461"/>
    </source>
</evidence>
<dbReference type="InterPro" id="IPR017972">
    <property type="entry name" value="Cyt_P450_CS"/>
</dbReference>
<dbReference type="InterPro" id="IPR036396">
    <property type="entry name" value="Cyt_P450_sf"/>
</dbReference>
<dbReference type="Pfam" id="PF00067">
    <property type="entry name" value="p450"/>
    <property type="match status" value="1"/>
</dbReference>
<evidence type="ECO:0000313" key="8">
    <source>
        <dbReference type="Proteomes" id="UP001141253"/>
    </source>
</evidence>
<gene>
    <name evidence="7" type="ORF">OIU77_009831</name>
</gene>
<evidence type="ECO:0008006" key="9">
    <source>
        <dbReference type="Google" id="ProtNLM"/>
    </source>
</evidence>
<organism evidence="7 8">
    <name type="scientific">Salix suchowensis</name>
    <dbReference type="NCBI Taxonomy" id="1278906"/>
    <lineage>
        <taxon>Eukaryota</taxon>
        <taxon>Viridiplantae</taxon>
        <taxon>Streptophyta</taxon>
        <taxon>Embryophyta</taxon>
        <taxon>Tracheophyta</taxon>
        <taxon>Spermatophyta</taxon>
        <taxon>Magnoliopsida</taxon>
        <taxon>eudicotyledons</taxon>
        <taxon>Gunneridae</taxon>
        <taxon>Pentapetalae</taxon>
        <taxon>rosids</taxon>
        <taxon>fabids</taxon>
        <taxon>Malpighiales</taxon>
        <taxon>Salicaceae</taxon>
        <taxon>Saliceae</taxon>
        <taxon>Salix</taxon>
    </lineage>
</organism>
<protein>
    <recommendedName>
        <fullName evidence="9">Cytochrome P450</fullName>
    </recommendedName>
</protein>
<keyword evidence="4 6" id="KW-0408">Iron</keyword>
<evidence type="ECO:0000256" key="1">
    <source>
        <dbReference type="ARBA" id="ARBA00022617"/>
    </source>
</evidence>
<comment type="similarity">
    <text evidence="6">Belongs to the cytochrome P450 family.</text>
</comment>
<evidence type="ECO:0000313" key="7">
    <source>
        <dbReference type="EMBL" id="KAJ6328022.1"/>
    </source>
</evidence>
<dbReference type="PANTHER" id="PTHR47947:SF60">
    <property type="entry name" value="CYTOCHROME P450"/>
    <property type="match status" value="1"/>
</dbReference>
<dbReference type="InterPro" id="IPR050651">
    <property type="entry name" value="Plant_Cytochrome_P450_Monoox"/>
</dbReference>
<dbReference type="PANTHER" id="PTHR47947">
    <property type="entry name" value="CYTOCHROME P450 82C3-RELATED"/>
    <property type="match status" value="1"/>
</dbReference>
<keyword evidence="1 6" id="KW-0349">Heme</keyword>
<keyword evidence="2 6" id="KW-0479">Metal-binding</keyword>
<dbReference type="InterPro" id="IPR001128">
    <property type="entry name" value="Cyt_P450"/>
</dbReference>